<dbReference type="Pfam" id="PF11195">
    <property type="entry name" value="Tad2-like"/>
    <property type="match status" value="1"/>
</dbReference>
<keyword evidence="2" id="KW-0456">Lyase</keyword>
<comment type="caution">
    <text evidence="2">The sequence shown here is derived from an EMBL/GenBank/DDBJ whole genome shotgun (WGS) entry which is preliminary data.</text>
</comment>
<name>A0A414UVZ4_MEDGN</name>
<dbReference type="InterPro" id="IPR021361">
    <property type="entry name" value="Tad2-like_dom"/>
</dbReference>
<proteinExistence type="predicted"/>
<dbReference type="EMBL" id="QRIS01000011">
    <property type="protein sequence ID" value="RHG84729.1"/>
    <property type="molecule type" value="Genomic_DNA"/>
</dbReference>
<feature type="domain" description="Thoeris anti-defense 2-like" evidence="1">
    <location>
        <begin position="1"/>
        <end position="67"/>
    </location>
</feature>
<dbReference type="AlphaFoldDB" id="A0A414UVZ4"/>
<dbReference type="Proteomes" id="UP000283981">
    <property type="component" value="Unassembled WGS sequence"/>
</dbReference>
<sequence>MNIQEAVKQAVEERKYITLPEFEGGAKIKPTNGRGNCIVMNADGSSPSKSGWQPSADELMRDDWLIVD</sequence>
<evidence type="ECO:0000313" key="3">
    <source>
        <dbReference type="Proteomes" id="UP000283981"/>
    </source>
</evidence>
<evidence type="ECO:0000313" key="2">
    <source>
        <dbReference type="EMBL" id="RHG84729.1"/>
    </source>
</evidence>
<organism evidence="2 3">
    <name type="scientific">Mediterraneibacter gnavus</name>
    <name type="common">Ruminococcus gnavus</name>
    <dbReference type="NCBI Taxonomy" id="33038"/>
    <lineage>
        <taxon>Bacteria</taxon>
        <taxon>Bacillati</taxon>
        <taxon>Bacillota</taxon>
        <taxon>Clostridia</taxon>
        <taxon>Lachnospirales</taxon>
        <taxon>Lachnospiraceae</taxon>
        <taxon>Mediterraneibacter</taxon>
    </lineage>
</organism>
<accession>A0A414UVZ4</accession>
<dbReference type="GO" id="GO:0016829">
    <property type="term" value="F:lyase activity"/>
    <property type="evidence" value="ECO:0007669"/>
    <property type="project" value="UniProtKB-KW"/>
</dbReference>
<reference evidence="2 3" key="1">
    <citation type="submission" date="2018-08" db="EMBL/GenBank/DDBJ databases">
        <title>A genome reference for cultivated species of the human gut microbiota.</title>
        <authorList>
            <person name="Zou Y."/>
            <person name="Xue W."/>
            <person name="Luo G."/>
        </authorList>
    </citation>
    <scope>NUCLEOTIDE SEQUENCE [LARGE SCALE GENOMIC DNA]</scope>
    <source>
        <strain evidence="2 3">AM21-18</strain>
    </source>
</reference>
<gene>
    <name evidence="2" type="ORF">DW243_07750</name>
</gene>
<evidence type="ECO:0000259" key="1">
    <source>
        <dbReference type="Pfam" id="PF11195"/>
    </source>
</evidence>
<protein>
    <submittedName>
        <fullName evidence="2">Aspartate ammonia-lyase</fullName>
    </submittedName>
</protein>